<comment type="cofactor">
    <cofactor evidence="1">
        <name>Mg(2+)</name>
        <dbReference type="ChEBI" id="CHEBI:18420"/>
    </cofactor>
</comment>
<keyword evidence="4" id="KW-0479">Metal-binding</keyword>
<evidence type="ECO:0000256" key="4">
    <source>
        <dbReference type="ARBA" id="ARBA00022723"/>
    </source>
</evidence>
<accession>A0A0L0DEW7</accession>
<dbReference type="Proteomes" id="UP000054408">
    <property type="component" value="Unassembled WGS sequence"/>
</dbReference>
<proteinExistence type="inferred from homology"/>
<dbReference type="GeneID" id="25565824"/>
<evidence type="ECO:0000313" key="8">
    <source>
        <dbReference type="Proteomes" id="UP000054408"/>
    </source>
</evidence>
<dbReference type="EMBL" id="GL349462">
    <property type="protein sequence ID" value="KNC50834.1"/>
    <property type="molecule type" value="Genomic_DNA"/>
</dbReference>
<protein>
    <recommendedName>
        <fullName evidence="3">inorganic diphosphatase</fullName>
        <ecNumber evidence="3">3.6.1.1</ecNumber>
    </recommendedName>
</protein>
<sequence length="213" mass="23037">MLTTARIAVLRTIRPTIALCGSRNIPRGLTVKMEVATDVAGNPISPDTNSDGSVRHLKYKNGVMGFNYGAIPRTWEDPEVSYHGYAGDNDPLDVVELSDGALPLGAVVPARVLGVLGLVDEGELDYKVITLRASEAARRGWSDIDDVPAEVQADIIDWYRNYKTAEGKPVNELLWDGTIRDAAAALDIVRHTADAYAGLRADPERATRLGLAL</sequence>
<keyword evidence="5" id="KW-0378">Hydrolase</keyword>
<dbReference type="InterPro" id="IPR036649">
    <property type="entry name" value="Pyrophosphatase_sf"/>
</dbReference>
<gene>
    <name evidence="7" type="ORF">AMSG_06737</name>
</gene>
<evidence type="ECO:0000256" key="1">
    <source>
        <dbReference type="ARBA" id="ARBA00001946"/>
    </source>
</evidence>
<evidence type="ECO:0000256" key="6">
    <source>
        <dbReference type="ARBA" id="ARBA00022842"/>
    </source>
</evidence>
<comment type="similarity">
    <text evidence="2">Belongs to the PPase family.</text>
</comment>
<dbReference type="PROSITE" id="PS00387">
    <property type="entry name" value="PPASE"/>
    <property type="match status" value="1"/>
</dbReference>
<dbReference type="Pfam" id="PF00719">
    <property type="entry name" value="Pyrophosphatase"/>
    <property type="match status" value="1"/>
</dbReference>
<dbReference type="GO" id="GO:0005737">
    <property type="term" value="C:cytoplasm"/>
    <property type="evidence" value="ECO:0007669"/>
    <property type="project" value="InterPro"/>
</dbReference>
<keyword evidence="6" id="KW-0460">Magnesium</keyword>
<reference evidence="7 8" key="1">
    <citation type="submission" date="2010-05" db="EMBL/GenBank/DDBJ databases">
        <title>The Genome Sequence of Thecamonas trahens ATCC 50062.</title>
        <authorList>
            <consortium name="The Broad Institute Genome Sequencing Platform"/>
            <person name="Russ C."/>
            <person name="Cuomo C."/>
            <person name="Shea T."/>
            <person name="Young S.K."/>
            <person name="Zeng Q."/>
            <person name="Koehrsen M."/>
            <person name="Haas B."/>
            <person name="Borodovsky M."/>
            <person name="Guigo R."/>
            <person name="Alvarado L."/>
            <person name="Berlin A."/>
            <person name="Bochicchio J."/>
            <person name="Borenstein D."/>
            <person name="Chapman S."/>
            <person name="Chen Z."/>
            <person name="Freedman E."/>
            <person name="Gellesch M."/>
            <person name="Goldberg J."/>
            <person name="Griggs A."/>
            <person name="Gujja S."/>
            <person name="Heilman E."/>
            <person name="Heiman D."/>
            <person name="Hepburn T."/>
            <person name="Howarth C."/>
            <person name="Jen D."/>
            <person name="Larson L."/>
            <person name="Mehta T."/>
            <person name="Park D."/>
            <person name="Pearson M."/>
            <person name="Roberts A."/>
            <person name="Saif S."/>
            <person name="Shenoy N."/>
            <person name="Sisk P."/>
            <person name="Stolte C."/>
            <person name="Sykes S."/>
            <person name="Thomson T."/>
            <person name="Walk T."/>
            <person name="White J."/>
            <person name="Yandava C."/>
            <person name="Burger G."/>
            <person name="Gray M.W."/>
            <person name="Holland P.W.H."/>
            <person name="King N."/>
            <person name="Lang F.B.F."/>
            <person name="Roger A.J."/>
            <person name="Ruiz-Trillo I."/>
            <person name="Lander E."/>
            <person name="Nusbaum C."/>
        </authorList>
    </citation>
    <scope>NUCLEOTIDE SEQUENCE [LARGE SCALE GENOMIC DNA]</scope>
    <source>
        <strain evidence="7 8">ATCC 50062</strain>
    </source>
</reference>
<organism evidence="7 8">
    <name type="scientific">Thecamonas trahens ATCC 50062</name>
    <dbReference type="NCBI Taxonomy" id="461836"/>
    <lineage>
        <taxon>Eukaryota</taxon>
        <taxon>Apusozoa</taxon>
        <taxon>Apusomonadida</taxon>
        <taxon>Apusomonadidae</taxon>
        <taxon>Thecamonas</taxon>
    </lineage>
</organism>
<dbReference type="RefSeq" id="XP_013756789.1">
    <property type="nucleotide sequence ID" value="XM_013901335.1"/>
</dbReference>
<keyword evidence="8" id="KW-1185">Reference proteome</keyword>
<dbReference type="GO" id="GO:0000287">
    <property type="term" value="F:magnesium ion binding"/>
    <property type="evidence" value="ECO:0007669"/>
    <property type="project" value="InterPro"/>
</dbReference>
<dbReference type="OMA" id="CASQYNA"/>
<dbReference type="eggNOG" id="KOG1626">
    <property type="taxonomic scope" value="Eukaryota"/>
</dbReference>
<dbReference type="GO" id="GO:0006796">
    <property type="term" value="P:phosphate-containing compound metabolic process"/>
    <property type="evidence" value="ECO:0007669"/>
    <property type="project" value="InterPro"/>
</dbReference>
<dbReference type="OrthoDB" id="1608002at2759"/>
<evidence type="ECO:0000256" key="2">
    <source>
        <dbReference type="ARBA" id="ARBA00006220"/>
    </source>
</evidence>
<name>A0A0L0DEW7_THETB</name>
<dbReference type="GO" id="GO:0004427">
    <property type="term" value="F:inorganic diphosphate phosphatase activity"/>
    <property type="evidence" value="ECO:0007669"/>
    <property type="project" value="UniProtKB-EC"/>
</dbReference>
<dbReference type="PANTHER" id="PTHR10286">
    <property type="entry name" value="INORGANIC PYROPHOSPHATASE"/>
    <property type="match status" value="1"/>
</dbReference>
<evidence type="ECO:0000256" key="3">
    <source>
        <dbReference type="ARBA" id="ARBA00012146"/>
    </source>
</evidence>
<dbReference type="InterPro" id="IPR008162">
    <property type="entry name" value="Pyrophosphatase"/>
</dbReference>
<evidence type="ECO:0000256" key="5">
    <source>
        <dbReference type="ARBA" id="ARBA00022801"/>
    </source>
</evidence>
<dbReference type="STRING" id="461836.A0A0L0DEW7"/>
<dbReference type="AlphaFoldDB" id="A0A0L0DEW7"/>
<dbReference type="Gene3D" id="3.90.80.10">
    <property type="entry name" value="Inorganic pyrophosphatase"/>
    <property type="match status" value="1"/>
</dbReference>
<evidence type="ECO:0000313" key="7">
    <source>
        <dbReference type="EMBL" id="KNC50834.1"/>
    </source>
</evidence>
<dbReference type="SUPFAM" id="SSF50324">
    <property type="entry name" value="Inorganic pyrophosphatase"/>
    <property type="match status" value="1"/>
</dbReference>
<dbReference type="EC" id="3.6.1.1" evidence="3"/>